<sequence length="470" mass="54757">MMRKRIAVIGAGPCGLFQLIALKNDDVDLICFERQSEWGGMWFYTEESKTSTSEEPVHTSMYKQLWSNGPKELVECVDYTFDEHFGHSTPSYQPRSVVYDYLVGRAERNDIRKYIRFQTAVRHVNNEEGNKFRVTVEDLKTKTREDLIFDYVIVAPGRYATPNIPQFEGMSQFSGHVLHSKYFHDASQFVHQHVLIIGSSYSAEDIALQLYKFGASTITISYRTKPLGYKWPDERIKEVPLLIRFQDRFAYFRDGTKSDHEIDSVIFCTGYIHDYPFMAEHLRLDCQTKVLSPPNLYKGIIWSKHPNLAYLGMQSLVFQFTMFDIQASFVRDVILGHVTLPDVEIMDQDIEQWKEREKKLEHGNGKSEFYYQINYMQDLLTQCHSPPQFDINRVILGVEELVKHKIDNVFTYRDHTFASIVTGKKEFHGNINKSWLNNFADAKEEFFSTITLANDNTVDDEEPDIKDVIQ</sequence>
<dbReference type="InterPro" id="IPR050346">
    <property type="entry name" value="FMO-like"/>
</dbReference>
<dbReference type="OrthoDB" id="66881at2759"/>
<evidence type="ECO:0000256" key="4">
    <source>
        <dbReference type="ARBA" id="ARBA00022857"/>
    </source>
</evidence>
<dbReference type="InterPro" id="IPR020946">
    <property type="entry name" value="Flavin_mOase-like"/>
</dbReference>
<dbReference type="InterPro" id="IPR036188">
    <property type="entry name" value="FAD/NAD-bd_sf"/>
</dbReference>
<evidence type="ECO:0000256" key="1">
    <source>
        <dbReference type="ARBA" id="ARBA00009183"/>
    </source>
</evidence>
<keyword evidence="2 6" id="KW-0285">Flavoprotein</keyword>
<dbReference type="PANTHER" id="PTHR23023">
    <property type="entry name" value="DIMETHYLANILINE MONOOXYGENASE"/>
    <property type="match status" value="1"/>
</dbReference>
<comment type="cofactor">
    <cofactor evidence="6">
        <name>FAD</name>
        <dbReference type="ChEBI" id="CHEBI:57692"/>
    </cofactor>
</comment>
<proteinExistence type="inferred from homology"/>
<organism evidence="7 8">
    <name type="scientific">Adineta ricciae</name>
    <name type="common">Rotifer</name>
    <dbReference type="NCBI Taxonomy" id="249248"/>
    <lineage>
        <taxon>Eukaryota</taxon>
        <taxon>Metazoa</taxon>
        <taxon>Spiralia</taxon>
        <taxon>Gnathifera</taxon>
        <taxon>Rotifera</taxon>
        <taxon>Eurotatoria</taxon>
        <taxon>Bdelloidea</taxon>
        <taxon>Adinetida</taxon>
        <taxon>Adinetidae</taxon>
        <taxon>Adineta</taxon>
    </lineage>
</organism>
<gene>
    <name evidence="7" type="ORF">EDS130_LOCUS41526</name>
</gene>
<protein>
    <recommendedName>
        <fullName evidence="6">Flavin-containing monooxygenase</fullName>
        <ecNumber evidence="6">1.-.-.-</ecNumber>
    </recommendedName>
</protein>
<accession>A0A815RX03</accession>
<keyword evidence="5 6" id="KW-0560">Oxidoreductase</keyword>
<evidence type="ECO:0000256" key="5">
    <source>
        <dbReference type="ARBA" id="ARBA00023002"/>
    </source>
</evidence>
<evidence type="ECO:0000256" key="2">
    <source>
        <dbReference type="ARBA" id="ARBA00022630"/>
    </source>
</evidence>
<dbReference type="PIRSF" id="PIRSF000332">
    <property type="entry name" value="FMO"/>
    <property type="match status" value="1"/>
</dbReference>
<evidence type="ECO:0000256" key="3">
    <source>
        <dbReference type="ARBA" id="ARBA00022827"/>
    </source>
</evidence>
<keyword evidence="4" id="KW-0521">NADP</keyword>
<dbReference type="GO" id="GO:0050660">
    <property type="term" value="F:flavin adenine dinucleotide binding"/>
    <property type="evidence" value="ECO:0007669"/>
    <property type="project" value="InterPro"/>
</dbReference>
<comment type="caution">
    <text evidence="7">The sequence shown here is derived from an EMBL/GenBank/DDBJ whole genome shotgun (WGS) entry which is preliminary data.</text>
</comment>
<dbReference type="InterPro" id="IPR000960">
    <property type="entry name" value="Flavin_mOase"/>
</dbReference>
<evidence type="ECO:0000313" key="8">
    <source>
        <dbReference type="Proteomes" id="UP000663852"/>
    </source>
</evidence>
<dbReference type="EC" id="1.-.-.-" evidence="6"/>
<dbReference type="Proteomes" id="UP000663852">
    <property type="component" value="Unassembled WGS sequence"/>
</dbReference>
<dbReference type="AlphaFoldDB" id="A0A815RX03"/>
<dbReference type="SUPFAM" id="SSF51905">
    <property type="entry name" value="FAD/NAD(P)-binding domain"/>
    <property type="match status" value="2"/>
</dbReference>
<evidence type="ECO:0000256" key="6">
    <source>
        <dbReference type="RuleBase" id="RU361177"/>
    </source>
</evidence>
<name>A0A815RX03_ADIRI</name>
<dbReference type="EMBL" id="CAJNOJ010000551">
    <property type="protein sequence ID" value="CAF1482576.1"/>
    <property type="molecule type" value="Genomic_DNA"/>
</dbReference>
<evidence type="ECO:0000313" key="7">
    <source>
        <dbReference type="EMBL" id="CAF1482576.1"/>
    </source>
</evidence>
<reference evidence="7" key="1">
    <citation type="submission" date="2021-02" db="EMBL/GenBank/DDBJ databases">
        <authorList>
            <person name="Nowell W R."/>
        </authorList>
    </citation>
    <scope>NUCLEOTIDE SEQUENCE</scope>
</reference>
<comment type="similarity">
    <text evidence="1 6">Belongs to the FMO family.</text>
</comment>
<dbReference type="Gene3D" id="3.50.50.60">
    <property type="entry name" value="FAD/NAD(P)-binding domain"/>
    <property type="match status" value="2"/>
</dbReference>
<keyword evidence="6" id="KW-0503">Monooxygenase</keyword>
<dbReference type="PRINTS" id="PR00370">
    <property type="entry name" value="FMOXYGENASE"/>
</dbReference>
<dbReference type="GO" id="GO:0050661">
    <property type="term" value="F:NADP binding"/>
    <property type="evidence" value="ECO:0007669"/>
    <property type="project" value="InterPro"/>
</dbReference>
<dbReference type="GO" id="GO:0004499">
    <property type="term" value="F:N,N-dimethylaniline monooxygenase activity"/>
    <property type="evidence" value="ECO:0007669"/>
    <property type="project" value="InterPro"/>
</dbReference>
<keyword evidence="3 6" id="KW-0274">FAD</keyword>
<dbReference type="Pfam" id="PF00743">
    <property type="entry name" value="FMO-like"/>
    <property type="match status" value="2"/>
</dbReference>